<dbReference type="SUPFAM" id="SSF52218">
    <property type="entry name" value="Flavoproteins"/>
    <property type="match status" value="1"/>
</dbReference>
<sequence length="158" mass="17566">MTTIIVSHSRSPHQNTRRVADVFAEELDAAIITPEDATPDVVASADLVGFGSGIYFMNFAAELRQCVSRLSDMSGRRAFVFATSGLPQPPVRRYVDRFTGELRRRGFTVEETLLLRGYDTWGPTRVVGGLNKDRPDAADLDRADDVARRLKHRANATE</sequence>
<dbReference type="Gene3D" id="3.40.50.360">
    <property type="match status" value="1"/>
</dbReference>
<dbReference type="Proteomes" id="UP000186218">
    <property type="component" value="Unassembled WGS sequence"/>
</dbReference>
<dbReference type="RefSeq" id="WP_076477989.1">
    <property type="nucleotide sequence ID" value="NZ_FTNT01000003.1"/>
</dbReference>
<gene>
    <name evidence="2" type="ORF">SAMN05445060_1492</name>
</gene>
<dbReference type="Pfam" id="PF12724">
    <property type="entry name" value="Flavodoxin_5"/>
    <property type="match status" value="1"/>
</dbReference>
<evidence type="ECO:0000313" key="2">
    <source>
        <dbReference type="EMBL" id="SIR89569.1"/>
    </source>
</evidence>
<dbReference type="InterPro" id="IPR029039">
    <property type="entry name" value="Flavoprotein-like_sf"/>
</dbReference>
<dbReference type="OrthoDB" id="4564047at2"/>
<dbReference type="STRING" id="1344003.SAMN05445060_1492"/>
<keyword evidence="3" id="KW-1185">Reference proteome</keyword>
<proteinExistence type="predicted"/>
<accession>A0A1N7END4</accession>
<protein>
    <submittedName>
        <fullName evidence="2">Flavodoxin</fullName>
    </submittedName>
</protein>
<evidence type="ECO:0000313" key="3">
    <source>
        <dbReference type="Proteomes" id="UP000186218"/>
    </source>
</evidence>
<dbReference type="InterPro" id="IPR026816">
    <property type="entry name" value="Flavodoxin_dom"/>
</dbReference>
<feature type="domain" description="Flavodoxin" evidence="1">
    <location>
        <begin position="15"/>
        <end position="99"/>
    </location>
</feature>
<dbReference type="AlphaFoldDB" id="A0A1N7END4"/>
<evidence type="ECO:0000259" key="1">
    <source>
        <dbReference type="Pfam" id="PF12724"/>
    </source>
</evidence>
<reference evidence="2 3" key="1">
    <citation type="submission" date="2017-01" db="EMBL/GenBank/DDBJ databases">
        <authorList>
            <person name="Mah S.A."/>
            <person name="Swanson W.J."/>
            <person name="Moy G.W."/>
            <person name="Vacquier V.D."/>
        </authorList>
    </citation>
    <scope>NUCLEOTIDE SEQUENCE [LARGE SCALE GENOMIC DNA]</scope>
    <source>
        <strain evidence="2 3">CPCC 203464</strain>
    </source>
</reference>
<organism evidence="2 3">
    <name type="scientific">Williamsia sterculiae</name>
    <dbReference type="NCBI Taxonomy" id="1344003"/>
    <lineage>
        <taxon>Bacteria</taxon>
        <taxon>Bacillati</taxon>
        <taxon>Actinomycetota</taxon>
        <taxon>Actinomycetes</taxon>
        <taxon>Mycobacteriales</taxon>
        <taxon>Nocardiaceae</taxon>
        <taxon>Williamsia</taxon>
    </lineage>
</organism>
<dbReference type="EMBL" id="FTNT01000003">
    <property type="protein sequence ID" value="SIR89569.1"/>
    <property type="molecule type" value="Genomic_DNA"/>
</dbReference>
<name>A0A1N7END4_9NOCA</name>